<comment type="caution">
    <text evidence="1">The sequence shown here is derived from an EMBL/GenBank/DDBJ whole genome shotgun (WGS) entry which is preliminary data.</text>
</comment>
<proteinExistence type="predicted"/>
<sequence length="89" mass="9648">MCSVVVLRFVTEMQRMEKSEMRMGSGKAAGDQPRADFVRRLRRVFLAAARQLASVWSGGTELQSATASDQKTANGCQIEGETVVLVPGS</sequence>
<dbReference type="AlphaFoldDB" id="A0A8J6BYY9"/>
<evidence type="ECO:0000313" key="2">
    <source>
        <dbReference type="Proteomes" id="UP000729402"/>
    </source>
</evidence>
<dbReference type="EMBL" id="JAAALK010000079">
    <property type="protein sequence ID" value="KAG8097030.1"/>
    <property type="molecule type" value="Genomic_DNA"/>
</dbReference>
<accession>A0A8J6BYY9</accession>
<reference evidence="1" key="1">
    <citation type="journal article" date="2021" name="bioRxiv">
        <title>Whole Genome Assembly and Annotation of Northern Wild Rice, Zizania palustris L., Supports a Whole Genome Duplication in the Zizania Genus.</title>
        <authorList>
            <person name="Haas M."/>
            <person name="Kono T."/>
            <person name="Macchietto M."/>
            <person name="Millas R."/>
            <person name="McGilp L."/>
            <person name="Shao M."/>
            <person name="Duquette J."/>
            <person name="Hirsch C.N."/>
            <person name="Kimball J."/>
        </authorList>
    </citation>
    <scope>NUCLEOTIDE SEQUENCE</scope>
    <source>
        <tissue evidence="1">Fresh leaf tissue</tissue>
    </source>
</reference>
<gene>
    <name evidence="1" type="ORF">GUJ93_ZPchr0013g36124</name>
</gene>
<keyword evidence="2" id="KW-1185">Reference proteome</keyword>
<name>A0A8J6BYY9_ZIZPA</name>
<evidence type="ECO:0000313" key="1">
    <source>
        <dbReference type="EMBL" id="KAG8097030.1"/>
    </source>
</evidence>
<dbReference type="Proteomes" id="UP000729402">
    <property type="component" value="Unassembled WGS sequence"/>
</dbReference>
<organism evidence="1 2">
    <name type="scientific">Zizania palustris</name>
    <name type="common">Northern wild rice</name>
    <dbReference type="NCBI Taxonomy" id="103762"/>
    <lineage>
        <taxon>Eukaryota</taxon>
        <taxon>Viridiplantae</taxon>
        <taxon>Streptophyta</taxon>
        <taxon>Embryophyta</taxon>
        <taxon>Tracheophyta</taxon>
        <taxon>Spermatophyta</taxon>
        <taxon>Magnoliopsida</taxon>
        <taxon>Liliopsida</taxon>
        <taxon>Poales</taxon>
        <taxon>Poaceae</taxon>
        <taxon>BOP clade</taxon>
        <taxon>Oryzoideae</taxon>
        <taxon>Oryzeae</taxon>
        <taxon>Zizaniinae</taxon>
        <taxon>Zizania</taxon>
    </lineage>
</organism>
<protein>
    <submittedName>
        <fullName evidence="1">Uncharacterized protein</fullName>
    </submittedName>
</protein>
<reference evidence="1" key="2">
    <citation type="submission" date="2021-02" db="EMBL/GenBank/DDBJ databases">
        <authorList>
            <person name="Kimball J.A."/>
            <person name="Haas M.W."/>
            <person name="Macchietto M."/>
            <person name="Kono T."/>
            <person name="Duquette J."/>
            <person name="Shao M."/>
        </authorList>
    </citation>
    <scope>NUCLEOTIDE SEQUENCE</scope>
    <source>
        <tissue evidence="1">Fresh leaf tissue</tissue>
    </source>
</reference>